<dbReference type="InterPro" id="IPR050834">
    <property type="entry name" value="Glycosyltransf_2"/>
</dbReference>
<dbReference type="Proteomes" id="UP000663555">
    <property type="component" value="Chromosome"/>
</dbReference>
<accession>A0ABX7MPA5</accession>
<keyword evidence="3" id="KW-1185">Reference proteome</keyword>
<organism evidence="2 3">
    <name type="scientific">Marinobacter salinisoli</name>
    <dbReference type="NCBI Taxonomy" id="2769486"/>
    <lineage>
        <taxon>Bacteria</taxon>
        <taxon>Pseudomonadati</taxon>
        <taxon>Pseudomonadota</taxon>
        <taxon>Gammaproteobacteria</taxon>
        <taxon>Pseudomonadales</taxon>
        <taxon>Marinobacteraceae</taxon>
        <taxon>Marinobacter</taxon>
    </lineage>
</organism>
<evidence type="ECO:0000313" key="3">
    <source>
        <dbReference type="Proteomes" id="UP000663555"/>
    </source>
</evidence>
<name>A0ABX7MPA5_9GAMM</name>
<dbReference type="InterPro" id="IPR029044">
    <property type="entry name" value="Nucleotide-diphossugar_trans"/>
</dbReference>
<gene>
    <name evidence="2" type="ORF">LPB19_12335</name>
</gene>
<dbReference type="CDD" id="cd00761">
    <property type="entry name" value="Glyco_tranf_GTA_type"/>
    <property type="match status" value="1"/>
</dbReference>
<feature type="domain" description="Glycosyltransferase 2-like" evidence="1">
    <location>
        <begin position="5"/>
        <end position="166"/>
    </location>
</feature>
<dbReference type="InterPro" id="IPR001173">
    <property type="entry name" value="Glyco_trans_2-like"/>
</dbReference>
<dbReference type="SUPFAM" id="SSF53448">
    <property type="entry name" value="Nucleotide-diphospho-sugar transferases"/>
    <property type="match status" value="1"/>
</dbReference>
<dbReference type="Gene3D" id="3.90.550.10">
    <property type="entry name" value="Spore Coat Polysaccharide Biosynthesis Protein SpsA, Chain A"/>
    <property type="match status" value="1"/>
</dbReference>
<dbReference type="Pfam" id="PF00535">
    <property type="entry name" value="Glycos_transf_2"/>
    <property type="match status" value="1"/>
</dbReference>
<evidence type="ECO:0000313" key="2">
    <source>
        <dbReference type="EMBL" id="QSP93979.1"/>
    </source>
</evidence>
<reference evidence="2 3" key="1">
    <citation type="submission" date="2021-03" db="EMBL/GenBank/DDBJ databases">
        <title>Genome sequencing of Marinobacter sp. LPB0319.</title>
        <authorList>
            <person name="Kim J."/>
        </authorList>
    </citation>
    <scope>NUCLEOTIDE SEQUENCE [LARGE SCALE GENOMIC DNA]</scope>
    <source>
        <strain evidence="2 3">LPB0319</strain>
    </source>
</reference>
<evidence type="ECO:0000259" key="1">
    <source>
        <dbReference type="Pfam" id="PF00535"/>
    </source>
</evidence>
<protein>
    <submittedName>
        <fullName evidence="2">Glycosyltransferase family 2 protein</fullName>
    </submittedName>
</protein>
<dbReference type="EMBL" id="CP071247">
    <property type="protein sequence ID" value="QSP93979.1"/>
    <property type="molecule type" value="Genomic_DNA"/>
</dbReference>
<dbReference type="PANTHER" id="PTHR43685:SF2">
    <property type="entry name" value="GLYCOSYLTRANSFERASE 2-LIKE DOMAIN-CONTAINING PROTEIN"/>
    <property type="match status" value="1"/>
</dbReference>
<dbReference type="RefSeq" id="WP_206643201.1">
    <property type="nucleotide sequence ID" value="NZ_CP071247.1"/>
</dbReference>
<dbReference type="PANTHER" id="PTHR43685">
    <property type="entry name" value="GLYCOSYLTRANSFERASE"/>
    <property type="match status" value="1"/>
</dbReference>
<sequence length="341" mass="38585">MPKVSVIMPVYNVADFVGQAITSVLEQTFTDFELIIVDDCSPDHSIEICRSFSDPRINIIQHTVNRGLAGARNSGIREAQGDYLAFLDSDDFWRADKLELHVRHLENQPRVGVSFSRSAFVSADGQPTSFFQMPKLKDITASHLFCRNPVGNGSAPVIRREVFEQIGYEAAFQGSPEVRYFNSDLRQSEDIECWLRIVLTTDWQMEGIPEPLTFYRLNAGGLSANLHKQLASWEQLAVETANYAPDFVTEHYPRAKSYQLRYLARQAIRLGDGKAATGFVNKSFGSSLRPLREEAMRTITTFAAAYLLWSVPWLYQRTEKTASEFIGKLQQRRIQKDVAGS</sequence>
<proteinExistence type="predicted"/>